<evidence type="ECO:0000256" key="1">
    <source>
        <dbReference type="SAM" id="MobiDB-lite"/>
    </source>
</evidence>
<proteinExistence type="predicted"/>
<feature type="compositionally biased region" description="Basic and acidic residues" evidence="1">
    <location>
        <begin position="273"/>
        <end position="282"/>
    </location>
</feature>
<gene>
    <name evidence="2" type="ORF">SORBI_3008G079650</name>
</gene>
<dbReference type="PANTHER" id="PTHR33075:SF9">
    <property type="entry name" value="DUF4283 DOMAIN-CONTAINING PROTEIN"/>
    <property type="match status" value="1"/>
</dbReference>
<reference evidence="3" key="3">
    <citation type="journal article" date="2018" name="Plant J.">
        <title>The Sorghum bicolor reference genome: improved assembly, gene annotations, a transcriptome atlas, and signatures of genome organization.</title>
        <authorList>
            <person name="McCormick R.F."/>
            <person name="Truong S.K."/>
            <person name="Sreedasyam A."/>
            <person name="Jenkins J."/>
            <person name="Shu S."/>
            <person name="Sims D."/>
            <person name="Kennedy M."/>
            <person name="Amirebrahimi M."/>
            <person name="Weers B.D."/>
            <person name="McKinley B."/>
            <person name="Mattison A."/>
            <person name="Morishige D.T."/>
            <person name="Grimwood J."/>
            <person name="Schmutz J."/>
            <person name="Mullet J.E."/>
        </authorList>
    </citation>
    <scope>NUCLEOTIDE SEQUENCE [LARGE SCALE GENOMIC DNA]</scope>
    <source>
        <strain evidence="3">cv. BTx623</strain>
    </source>
</reference>
<dbReference type="Proteomes" id="UP000000768">
    <property type="component" value="Chromosome 8"/>
</dbReference>
<organism evidence="2 3">
    <name type="scientific">Sorghum bicolor</name>
    <name type="common">Sorghum</name>
    <name type="synonym">Sorghum vulgare</name>
    <dbReference type="NCBI Taxonomy" id="4558"/>
    <lineage>
        <taxon>Eukaryota</taxon>
        <taxon>Viridiplantae</taxon>
        <taxon>Streptophyta</taxon>
        <taxon>Embryophyta</taxon>
        <taxon>Tracheophyta</taxon>
        <taxon>Spermatophyta</taxon>
        <taxon>Magnoliopsida</taxon>
        <taxon>Liliopsida</taxon>
        <taxon>Poales</taxon>
        <taxon>Poaceae</taxon>
        <taxon>PACMAD clade</taxon>
        <taxon>Panicoideae</taxon>
        <taxon>Andropogonodae</taxon>
        <taxon>Andropogoneae</taxon>
        <taxon>Sorghinae</taxon>
        <taxon>Sorghum</taxon>
    </lineage>
</organism>
<dbReference type="Gramene" id="OQU78967">
    <property type="protein sequence ID" value="OQU78967"/>
    <property type="gene ID" value="SORBI_3008G079650"/>
</dbReference>
<dbReference type="AlphaFoldDB" id="A0A1Z5R5H3"/>
<dbReference type="PANTHER" id="PTHR33075">
    <property type="entry name" value="OS02G0499800 PROTEIN"/>
    <property type="match status" value="1"/>
</dbReference>
<reference evidence="2 3" key="1">
    <citation type="journal article" date="2009" name="Nature">
        <title>The Sorghum bicolor genome and the diversification of grasses.</title>
        <authorList>
            <person name="Paterson A.H."/>
            <person name="Bowers J.E."/>
            <person name="Bruggmann R."/>
            <person name="Dubchak I."/>
            <person name="Grimwood J."/>
            <person name="Gundlach H."/>
            <person name="Haberer G."/>
            <person name="Hellsten U."/>
            <person name="Mitros T."/>
            <person name="Poliakov A."/>
            <person name="Schmutz J."/>
            <person name="Spannagl M."/>
            <person name="Tang H."/>
            <person name="Wang X."/>
            <person name="Wicker T."/>
            <person name="Bharti A.K."/>
            <person name="Chapman J."/>
            <person name="Feltus F.A."/>
            <person name="Gowik U."/>
            <person name="Grigoriev I.V."/>
            <person name="Lyons E."/>
            <person name="Maher C.A."/>
            <person name="Martis M."/>
            <person name="Narechania A."/>
            <person name="Otillar R.P."/>
            <person name="Penning B.W."/>
            <person name="Salamov A.A."/>
            <person name="Wang Y."/>
            <person name="Zhang L."/>
            <person name="Carpita N.C."/>
            <person name="Freeling M."/>
            <person name="Gingle A.R."/>
            <person name="Hash C.T."/>
            <person name="Keller B."/>
            <person name="Klein P."/>
            <person name="Kresovich S."/>
            <person name="McCann M.C."/>
            <person name="Ming R."/>
            <person name="Peterson D.G."/>
            <person name="Mehboob-ur-Rahman"/>
            <person name="Ware D."/>
            <person name="Westhoff P."/>
            <person name="Mayer K.F."/>
            <person name="Messing J."/>
            <person name="Rokhsar D.S."/>
        </authorList>
    </citation>
    <scope>NUCLEOTIDE SEQUENCE [LARGE SCALE GENOMIC DNA]</scope>
    <source>
        <strain evidence="3">cv. BTx623</strain>
    </source>
</reference>
<protein>
    <submittedName>
        <fullName evidence="2">Uncharacterized protein</fullName>
    </submittedName>
</protein>
<reference evidence="2" key="2">
    <citation type="submission" date="2017-02" db="EMBL/GenBank/DDBJ databases">
        <title>WGS assembly of Sorghum bicolor.</title>
        <authorList>
            <person name="Paterson A."/>
            <person name="Mullet J."/>
            <person name="Bowers J."/>
            <person name="Bruggmann R."/>
            <person name="Dubchak I."/>
            <person name="Grimwood J."/>
            <person name="Gundlach H."/>
            <person name="Haberer G."/>
            <person name="Hellsten U."/>
            <person name="Mitros T."/>
            <person name="Poliakov A."/>
            <person name="Schmutz J."/>
            <person name="Spannagl M."/>
            <person name="Tang H."/>
            <person name="Wang X."/>
            <person name="Wicker T."/>
            <person name="Bharti A."/>
            <person name="Chapman J."/>
            <person name="Feltus F."/>
            <person name="Gowik U."/>
            <person name="Grigoriev I."/>
            <person name="Lyons E."/>
            <person name="Maher C."/>
            <person name="Martis M."/>
            <person name="Narechania A."/>
            <person name="Otillar R."/>
            <person name="Penning B."/>
            <person name="Salamov A."/>
            <person name="Wang Y."/>
            <person name="Zhang L."/>
            <person name="Carpita N."/>
            <person name="Freeling M."/>
            <person name="Gingle A."/>
            <person name="Hash C."/>
            <person name="Keller B."/>
            <person name="Klein P."/>
            <person name="Kresovich S."/>
            <person name="Mccann M."/>
            <person name="Ming R."/>
            <person name="Peterson D."/>
            <person name="Rahman M."/>
            <person name="Ware D."/>
            <person name="Westhoff P."/>
            <person name="Mayer K."/>
            <person name="Messing J."/>
            <person name="Sims D."/>
            <person name="Jenkins J."/>
            <person name="Shu S."/>
            <person name="Rokhsar D."/>
        </authorList>
    </citation>
    <scope>NUCLEOTIDE SEQUENCE</scope>
</reference>
<accession>A0A1Z5R5H3</accession>
<feature type="compositionally biased region" description="Basic residues" evidence="1">
    <location>
        <begin position="263"/>
        <end position="272"/>
    </location>
</feature>
<dbReference type="EMBL" id="CM000767">
    <property type="protein sequence ID" value="OQU78967.1"/>
    <property type="molecule type" value="Genomic_DNA"/>
</dbReference>
<keyword evidence="3" id="KW-1185">Reference proteome</keyword>
<evidence type="ECO:0000313" key="3">
    <source>
        <dbReference type="Proteomes" id="UP000000768"/>
    </source>
</evidence>
<dbReference type="EMBL" id="CM000767">
    <property type="protein sequence ID" value="OQU78968.1"/>
    <property type="molecule type" value="Genomic_DNA"/>
</dbReference>
<evidence type="ECO:0000313" key="2">
    <source>
        <dbReference type="EMBL" id="OQU78967.1"/>
    </source>
</evidence>
<dbReference type="Gramene" id="OQU78968">
    <property type="protein sequence ID" value="OQU78968"/>
    <property type="gene ID" value="SORBI_3008G079650"/>
</dbReference>
<dbReference type="InParanoid" id="A0A1Z5R5H3"/>
<sequence>MPTPSFQPFNPFAVLNPNPQNLNAFGWDEWPNVMPANEAQFLPEADPVPQLIEPEPPLLPVEPVQIVEFPNFENLQPLVPEEVDYNDLLGYVNPPVNEGNGNLHIEENLHVGFAQFYQPAAKNMWMNPLVFKPSPEALRQWSPSFDWAKHFLQSPAWDYFSKAAPDIPESTVQAQAKRMPRKGKKPILSEADVRRSLRIKKLHKGFKLQTYKDKNCLGCSSTPPEISPSLIRNLDASFCDINPEDLSDVNLHAKPSPSQPVNKKSKQVKKKDSKAPKKDGDK</sequence>
<feature type="region of interest" description="Disordered" evidence="1">
    <location>
        <begin position="246"/>
        <end position="282"/>
    </location>
</feature>
<name>A0A1Z5R5H3_SORBI</name>